<evidence type="ECO:0000313" key="1">
    <source>
        <dbReference type="EMBL" id="BBI32485.1"/>
    </source>
</evidence>
<proteinExistence type="predicted"/>
<reference evidence="1 2" key="1">
    <citation type="submission" date="2019-01" db="EMBL/GenBank/DDBJ databases">
        <title>Complete genome sequence of Cohnella hallensis HS21 isolated from Korean fir (Abies koreana) rhizospheric soil.</title>
        <authorList>
            <person name="Jiang L."/>
            <person name="Kang S.W."/>
            <person name="Kim S."/>
            <person name="Jung J."/>
            <person name="Kim C.Y."/>
            <person name="Kim D.H."/>
            <person name="Kim S.W."/>
            <person name="Lee J."/>
        </authorList>
    </citation>
    <scope>NUCLEOTIDE SEQUENCE [LARGE SCALE GENOMIC DNA]</scope>
    <source>
        <strain evidence="1 2">HS21</strain>
    </source>
</reference>
<gene>
    <name evidence="1" type="ORF">KCTCHS21_18840</name>
</gene>
<keyword evidence="2" id="KW-1185">Reference proteome</keyword>
<name>A0A3T1D3A5_9BACL</name>
<accession>A0A3T1D3A5</accession>
<dbReference type="AlphaFoldDB" id="A0A3T1D3A5"/>
<sequence length="138" mass="15896">MADFDIDTRELDLFSEELEDLQRLFPKESRKLMQRSGNKARSVVVDKAKQIVKKKTGNYLKSIKRGKVWVSEDGTKVRVYSAAPHAHLIEKGHRIVDKDGTEHGFVAGVHVFDKAEREIESQWGTILEQEFNRIMSKL</sequence>
<dbReference type="RefSeq" id="WP_130607051.1">
    <property type="nucleotide sequence ID" value="NZ_AP019400.1"/>
</dbReference>
<dbReference type="OrthoDB" id="1630761at2"/>
<organism evidence="1 2">
    <name type="scientific">Cohnella abietis</name>
    <dbReference type="NCBI Taxonomy" id="2507935"/>
    <lineage>
        <taxon>Bacteria</taxon>
        <taxon>Bacillati</taxon>
        <taxon>Bacillota</taxon>
        <taxon>Bacilli</taxon>
        <taxon>Bacillales</taxon>
        <taxon>Paenibacillaceae</taxon>
        <taxon>Cohnella</taxon>
    </lineage>
</organism>
<dbReference type="Pfam" id="PF04883">
    <property type="entry name" value="HK97-gp10_like"/>
    <property type="match status" value="1"/>
</dbReference>
<protein>
    <recommendedName>
        <fullName evidence="3">HK97 gp10 family phage protein</fullName>
    </recommendedName>
</protein>
<dbReference type="KEGG" id="cohn:KCTCHS21_18840"/>
<dbReference type="InterPro" id="IPR010064">
    <property type="entry name" value="HK97-gp10_tail"/>
</dbReference>
<evidence type="ECO:0008006" key="3">
    <source>
        <dbReference type="Google" id="ProtNLM"/>
    </source>
</evidence>
<dbReference type="Proteomes" id="UP000289856">
    <property type="component" value="Chromosome"/>
</dbReference>
<evidence type="ECO:0000313" key="2">
    <source>
        <dbReference type="Proteomes" id="UP000289856"/>
    </source>
</evidence>
<dbReference type="EMBL" id="AP019400">
    <property type="protein sequence ID" value="BBI32485.1"/>
    <property type="molecule type" value="Genomic_DNA"/>
</dbReference>